<sequence length="257" mass="29496">MTSVTSASYDVKWEKLPDDFILPDDPVDNIHQPALAAALTDSLEVAGQLSDTAVTTTNYGICATVNGKIVVKAPDWAYIPHIRVPKEEIERSYTPQLQGEPPIIVMEFLSDTNGHEYSIKPTYPPGKWFFYEKILKVPHYIIFEPYSGLIEHYQLDESAGYKIQSSDDNGRYWIPQLQLYLGLWEGTREQRKGYWLRWWNEAGELLLWGSELAIEERQKAEVEKQKAEVERQKAEVERQKAERLAAQLRAAGIEPEL</sequence>
<dbReference type="Gene3D" id="3.90.1570.10">
    <property type="entry name" value="tt1808, chain A"/>
    <property type="match status" value="1"/>
</dbReference>
<comment type="caution">
    <text evidence="3">The sequence shown here is derived from an EMBL/GenBank/DDBJ whole genome shotgun (WGS) entry which is preliminary data.</text>
</comment>
<protein>
    <recommendedName>
        <fullName evidence="2">Putative restriction endonuclease domain-containing protein</fullName>
    </recommendedName>
</protein>
<dbReference type="AlphaFoldDB" id="G5JA89"/>
<name>G5JA89_CROWT</name>
<dbReference type="PANTHER" id="PTHR33352:SF3">
    <property type="entry name" value="SLR1612 PROTEIN"/>
    <property type="match status" value="1"/>
</dbReference>
<reference evidence="3 4" key="1">
    <citation type="journal article" date="2011" name="Front. Microbiol.">
        <title>Two Strains of Crocosphaera watsonii with Highly Conserved Genomes are Distinguished by Strain-Specific Features.</title>
        <authorList>
            <person name="Bench S.R."/>
            <person name="Ilikchyan I.N."/>
            <person name="Tripp H.J."/>
            <person name="Zehr J.P."/>
        </authorList>
    </citation>
    <scope>NUCLEOTIDE SEQUENCE [LARGE SCALE GENOMIC DNA]</scope>
    <source>
        <strain evidence="3 4">WH 0003</strain>
    </source>
</reference>
<feature type="coiled-coil region" evidence="1">
    <location>
        <begin position="210"/>
        <end position="251"/>
    </location>
</feature>
<dbReference type="GeneID" id="88767792"/>
<accession>G5JA89</accession>
<evidence type="ECO:0000259" key="2">
    <source>
        <dbReference type="Pfam" id="PF05685"/>
    </source>
</evidence>
<dbReference type="RefSeq" id="WP_007312261.1">
    <property type="nucleotide sequence ID" value="NZ_AESD01000658.1"/>
</dbReference>
<dbReference type="EMBL" id="AESD01000658">
    <property type="protein sequence ID" value="EHJ10900.1"/>
    <property type="molecule type" value="Genomic_DNA"/>
</dbReference>
<dbReference type="Proteomes" id="UP000003477">
    <property type="component" value="Unassembled WGS sequence"/>
</dbReference>
<keyword evidence="1" id="KW-0175">Coiled coil</keyword>
<dbReference type="InterPro" id="IPR012296">
    <property type="entry name" value="Nuclease_put_TT1808"/>
</dbReference>
<evidence type="ECO:0000313" key="4">
    <source>
        <dbReference type="Proteomes" id="UP000003477"/>
    </source>
</evidence>
<dbReference type="PANTHER" id="PTHR33352">
    <property type="entry name" value="SLR1095 PROTEIN"/>
    <property type="match status" value="1"/>
</dbReference>
<evidence type="ECO:0000313" key="3">
    <source>
        <dbReference type="EMBL" id="EHJ10900.1"/>
    </source>
</evidence>
<dbReference type="Pfam" id="PF05685">
    <property type="entry name" value="Uma2"/>
    <property type="match status" value="1"/>
</dbReference>
<feature type="domain" description="Putative restriction endonuclease" evidence="2">
    <location>
        <begin position="71"/>
        <end position="184"/>
    </location>
</feature>
<dbReference type="InterPro" id="IPR008538">
    <property type="entry name" value="Uma2"/>
</dbReference>
<gene>
    <name evidence="3" type="ORF">CWATWH0003_4352</name>
</gene>
<organism evidence="3 4">
    <name type="scientific">Crocosphaera watsonii WH 0003</name>
    <dbReference type="NCBI Taxonomy" id="423471"/>
    <lineage>
        <taxon>Bacteria</taxon>
        <taxon>Bacillati</taxon>
        <taxon>Cyanobacteriota</taxon>
        <taxon>Cyanophyceae</taxon>
        <taxon>Oscillatoriophycideae</taxon>
        <taxon>Chroococcales</taxon>
        <taxon>Aphanothecaceae</taxon>
        <taxon>Crocosphaera</taxon>
    </lineage>
</organism>
<dbReference type="PATRIC" id="fig|423471.3.peg.4073"/>
<evidence type="ECO:0000256" key="1">
    <source>
        <dbReference type="SAM" id="Coils"/>
    </source>
</evidence>
<proteinExistence type="predicted"/>